<feature type="transmembrane region" description="Helical" evidence="1">
    <location>
        <begin position="6"/>
        <end position="30"/>
    </location>
</feature>
<sequence length="403" mass="44495">MLMKKRFLPMIIGFLFTFFFVNIFAIMIFANEVPSSENKEYGETKNSIDKYIDGQLDKLDINEIQDYINKEIVINDVNLKSFVKDLISGEKNILDLFNKDGLKILMFDEFKASLKVVAVILVLALLSSILKSLENSFSSGAVSQIATYIIFITMVSLTLVGFKDVLQICYDAIDHTVGLMQVIMPILITFLLLIGFPITSTTLNPIFIGGVTFINVFFKNFLFVSITVAFGILIINNLSKNIRLKRFFSFVKQINYVSIGAMFTIYLGLVSIQGLYVTSFDKFSVKTAKFAIGNFIPVVGGFVSDSVDILLSSSQLIKNIFGGIGLILLVGICLLPVIKILSVIVVYKLAAIIVEPVGEDGISNFLNEVANLMIIMLASVIAITVMFFVTVAILTSISVVSQG</sequence>
<feature type="transmembrane region" description="Helical" evidence="1">
    <location>
        <begin position="178"/>
        <end position="200"/>
    </location>
</feature>
<dbReference type="NCBIfam" id="TIGR02829">
    <property type="entry name" value="spore_III_AE"/>
    <property type="match status" value="1"/>
</dbReference>
<evidence type="ECO:0000313" key="2">
    <source>
        <dbReference type="EMBL" id="EFH06861.1"/>
    </source>
</evidence>
<keyword evidence="1" id="KW-0812">Transmembrane</keyword>
<reference evidence="2 3" key="1">
    <citation type="submission" date="2010-05" db="EMBL/GenBank/DDBJ databases">
        <authorList>
            <person name="Qin X."/>
            <person name="Bachman B."/>
            <person name="Battles P."/>
            <person name="Bell A."/>
            <person name="Bess C."/>
            <person name="Bickham C."/>
            <person name="Chaboub L."/>
            <person name="Chen D."/>
            <person name="Coyle M."/>
            <person name="Deiros D.R."/>
            <person name="Dinh H."/>
            <person name="Forbes L."/>
            <person name="Fowler G."/>
            <person name="Francisco L."/>
            <person name="Fu Q."/>
            <person name="Gubbala S."/>
            <person name="Hale W."/>
            <person name="Han Y."/>
            <person name="Hemphill L."/>
            <person name="Highlander S.K."/>
            <person name="Hirani K."/>
            <person name="Hogues M."/>
            <person name="Jackson L."/>
            <person name="Jakkamsetti A."/>
            <person name="Javaid M."/>
            <person name="Jiang H."/>
            <person name="Korchina V."/>
            <person name="Kovar C."/>
            <person name="Lara F."/>
            <person name="Lee S."/>
            <person name="Mata R."/>
            <person name="Mathew T."/>
            <person name="Moen C."/>
            <person name="Morales K."/>
            <person name="Munidasa M."/>
            <person name="Nazareth L."/>
            <person name="Ngo R."/>
            <person name="Nguyen L."/>
            <person name="Okwuonu G."/>
            <person name="Ongeri F."/>
            <person name="Patil S."/>
            <person name="Petrosino J."/>
            <person name="Pham C."/>
            <person name="Pham P."/>
            <person name="Pu L.-L."/>
            <person name="Puazo M."/>
            <person name="Raj R."/>
            <person name="Reid J."/>
            <person name="Rouhana J."/>
            <person name="Saada N."/>
            <person name="Shang Y."/>
            <person name="Simmons D."/>
            <person name="Thornton R."/>
            <person name="Warren J."/>
            <person name="Weissenberger G."/>
            <person name="Zhang J."/>
            <person name="Zhang L."/>
            <person name="Zhou C."/>
            <person name="Zhu D."/>
            <person name="Muzny D."/>
            <person name="Worley K."/>
            <person name="Gibbs R."/>
        </authorList>
    </citation>
    <scope>NUCLEOTIDE SEQUENCE [LARGE SCALE GENOMIC DNA]</scope>
    <source>
        <strain evidence="2 3">NAP08</strain>
    </source>
</reference>
<proteinExistence type="predicted"/>
<feature type="transmembrane region" description="Helical" evidence="1">
    <location>
        <begin position="256"/>
        <end position="278"/>
    </location>
</feature>
<feature type="transmembrane region" description="Helical" evidence="1">
    <location>
        <begin position="112"/>
        <end position="133"/>
    </location>
</feature>
<dbReference type="AlphaFoldDB" id="D5Q5J0"/>
<comment type="caution">
    <text evidence="2">The sequence shown here is derived from an EMBL/GenBank/DDBJ whole genome shotgun (WGS) entry which is preliminary data.</text>
</comment>
<evidence type="ECO:0000256" key="1">
    <source>
        <dbReference type="SAM" id="Phobius"/>
    </source>
</evidence>
<evidence type="ECO:0000313" key="3">
    <source>
        <dbReference type="Proteomes" id="UP000003227"/>
    </source>
</evidence>
<dbReference type="EMBL" id="ADNX01000051">
    <property type="protein sequence ID" value="EFH06861.1"/>
    <property type="molecule type" value="Genomic_DNA"/>
</dbReference>
<accession>D5Q5J0</accession>
<dbReference type="HOGENOM" id="CLU_046838_1_0_9"/>
<organism evidence="2 3">
    <name type="scientific">Clostridioides difficile NAP08</name>
    <dbReference type="NCBI Taxonomy" id="525259"/>
    <lineage>
        <taxon>Bacteria</taxon>
        <taxon>Bacillati</taxon>
        <taxon>Bacillota</taxon>
        <taxon>Clostridia</taxon>
        <taxon>Peptostreptococcales</taxon>
        <taxon>Peptostreptococcaceae</taxon>
        <taxon>Clostridioides</taxon>
    </lineage>
</organism>
<dbReference type="InterPro" id="IPR014194">
    <property type="entry name" value="Spore_III_AE"/>
</dbReference>
<keyword evidence="1" id="KW-1133">Transmembrane helix</keyword>
<protein>
    <submittedName>
        <fullName evidence="2">Stage III sporulation protein AE</fullName>
    </submittedName>
</protein>
<dbReference type="Pfam" id="PF09546">
    <property type="entry name" value="Spore_III_AE"/>
    <property type="match status" value="1"/>
</dbReference>
<feature type="transmembrane region" description="Helical" evidence="1">
    <location>
        <begin position="290"/>
        <end position="311"/>
    </location>
</feature>
<name>D5Q5J0_CLODI</name>
<feature type="transmembrane region" description="Helical" evidence="1">
    <location>
        <begin position="206"/>
        <end position="235"/>
    </location>
</feature>
<feature type="transmembrane region" description="Helical" evidence="1">
    <location>
        <begin position="374"/>
        <end position="400"/>
    </location>
</feature>
<keyword evidence="1" id="KW-0472">Membrane</keyword>
<feature type="transmembrane region" description="Helical" evidence="1">
    <location>
        <begin position="145"/>
        <end position="166"/>
    </location>
</feature>
<gene>
    <name evidence="2" type="ORF">HMPREF0220_2172</name>
</gene>
<feature type="transmembrane region" description="Helical" evidence="1">
    <location>
        <begin position="323"/>
        <end position="354"/>
    </location>
</feature>
<dbReference type="Proteomes" id="UP000003227">
    <property type="component" value="Unassembled WGS sequence"/>
</dbReference>